<dbReference type="EMBL" id="PCVY01000064">
    <property type="protein sequence ID" value="PIQ85647.1"/>
    <property type="molecule type" value="Genomic_DNA"/>
</dbReference>
<dbReference type="Proteomes" id="UP000230859">
    <property type="component" value="Unassembled WGS sequence"/>
</dbReference>
<evidence type="ECO:0000256" key="1">
    <source>
        <dbReference type="ARBA" id="ARBA00022676"/>
    </source>
</evidence>
<dbReference type="GO" id="GO:0005829">
    <property type="term" value="C:cytosol"/>
    <property type="evidence" value="ECO:0007669"/>
    <property type="project" value="TreeGrafter"/>
</dbReference>
<evidence type="ECO:0000313" key="3">
    <source>
        <dbReference type="EMBL" id="PIQ85647.1"/>
    </source>
</evidence>
<dbReference type="Pfam" id="PF01075">
    <property type="entry name" value="Glyco_transf_9"/>
    <property type="match status" value="1"/>
</dbReference>
<proteinExistence type="predicted"/>
<gene>
    <name evidence="3" type="ORF">COV74_08085</name>
</gene>
<keyword evidence="1" id="KW-0328">Glycosyltransferase</keyword>
<keyword evidence="2" id="KW-0808">Transferase</keyword>
<protein>
    <recommendedName>
        <fullName evidence="5">Lipopolysaccharide heptosyltransferase II</fullName>
    </recommendedName>
</protein>
<sequence length="374" mass="42350">MALKLNSILMVHPFGIGDVLFMTPLIHALKTQGVNHIDLVLGSRTQTIFENHPGIREIHVIDRDRLASQSWLKNFKEITSLLGRLRRHRYDAFIDLSLGRQYSFLTWLCLNIPVRIGFDYKNRGIFLNRKLKLQGGFREKSVVEYYSDLLKLIDINLAEKELEFYVQPQDEKEAELFLKQMQLDVSSRLLAVAPGGGESWGKDARLKQWPLSHFHALIKQLQTKKYLNGIDRVLILGSKNDKALGEALRACDPSFYVNGCAQTSLRVTAAILKKVTCLIANDGGLVHLACAVKTPVMAIFGPVDPRVYGPYPILPTRIALVNENGPECRPCYQNMRYNSACMHIECLNGLSAIQVIQQAEEKGFFQAFRQKVHS</sequence>
<evidence type="ECO:0008006" key="5">
    <source>
        <dbReference type="Google" id="ProtNLM"/>
    </source>
</evidence>
<dbReference type="InterPro" id="IPR051199">
    <property type="entry name" value="LPS_LOS_Heptosyltrfase"/>
</dbReference>
<organism evidence="3 4">
    <name type="scientific">Candidatus Abzuiibacterium crystallinum</name>
    <dbReference type="NCBI Taxonomy" id="1974748"/>
    <lineage>
        <taxon>Bacteria</taxon>
        <taxon>Pseudomonadati</taxon>
        <taxon>Candidatus Omnitrophota</taxon>
        <taxon>Candidatus Abzuiibacterium</taxon>
    </lineage>
</organism>
<name>A0A2H0LMM1_9BACT</name>
<dbReference type="InterPro" id="IPR002201">
    <property type="entry name" value="Glyco_trans_9"/>
</dbReference>
<evidence type="ECO:0000313" key="4">
    <source>
        <dbReference type="Proteomes" id="UP000230859"/>
    </source>
</evidence>
<comment type="caution">
    <text evidence="3">The sequence shown here is derived from an EMBL/GenBank/DDBJ whole genome shotgun (WGS) entry which is preliminary data.</text>
</comment>
<dbReference type="PANTHER" id="PTHR30160">
    <property type="entry name" value="TETRAACYLDISACCHARIDE 4'-KINASE-RELATED"/>
    <property type="match status" value="1"/>
</dbReference>
<reference evidence="3 4" key="1">
    <citation type="submission" date="2017-09" db="EMBL/GenBank/DDBJ databases">
        <title>Depth-based differentiation of microbial function through sediment-hosted aquifers and enrichment of novel symbionts in the deep terrestrial subsurface.</title>
        <authorList>
            <person name="Probst A.J."/>
            <person name="Ladd B."/>
            <person name="Jarett J.K."/>
            <person name="Geller-Mcgrath D.E."/>
            <person name="Sieber C.M."/>
            <person name="Emerson J.B."/>
            <person name="Anantharaman K."/>
            <person name="Thomas B.C."/>
            <person name="Malmstrom R."/>
            <person name="Stieglmeier M."/>
            <person name="Klingl A."/>
            <person name="Woyke T."/>
            <person name="Ryan C.M."/>
            <person name="Banfield J.F."/>
        </authorList>
    </citation>
    <scope>NUCLEOTIDE SEQUENCE [LARGE SCALE GENOMIC DNA]</scope>
    <source>
        <strain evidence="3">CG11_big_fil_rev_8_21_14_0_20_45_26</strain>
    </source>
</reference>
<evidence type="ECO:0000256" key="2">
    <source>
        <dbReference type="ARBA" id="ARBA00022679"/>
    </source>
</evidence>
<dbReference type="AlphaFoldDB" id="A0A2H0LMM1"/>
<dbReference type="Gene3D" id="3.40.50.2000">
    <property type="entry name" value="Glycogen Phosphorylase B"/>
    <property type="match status" value="2"/>
</dbReference>
<dbReference type="SUPFAM" id="SSF53756">
    <property type="entry name" value="UDP-Glycosyltransferase/glycogen phosphorylase"/>
    <property type="match status" value="1"/>
</dbReference>
<dbReference type="GO" id="GO:0008713">
    <property type="term" value="F:ADP-heptose-lipopolysaccharide heptosyltransferase activity"/>
    <property type="evidence" value="ECO:0007669"/>
    <property type="project" value="TreeGrafter"/>
</dbReference>
<accession>A0A2H0LMM1</accession>
<dbReference type="CDD" id="cd03789">
    <property type="entry name" value="GT9_LPS_heptosyltransferase"/>
    <property type="match status" value="1"/>
</dbReference>
<dbReference type="GO" id="GO:0009244">
    <property type="term" value="P:lipopolysaccharide core region biosynthetic process"/>
    <property type="evidence" value="ECO:0007669"/>
    <property type="project" value="TreeGrafter"/>
</dbReference>